<protein>
    <submittedName>
        <fullName evidence="2">Uncharacterized protein</fullName>
    </submittedName>
</protein>
<organism evidence="2 3">
    <name type="scientific">Chitinophaga pinensis (strain ATCC 43595 / DSM 2588 / LMG 13176 / NBRC 15968 / NCIMB 11800 / UQM 2034)</name>
    <dbReference type="NCBI Taxonomy" id="485918"/>
    <lineage>
        <taxon>Bacteria</taxon>
        <taxon>Pseudomonadati</taxon>
        <taxon>Bacteroidota</taxon>
        <taxon>Chitinophagia</taxon>
        <taxon>Chitinophagales</taxon>
        <taxon>Chitinophagaceae</taxon>
        <taxon>Chitinophaga</taxon>
    </lineage>
</organism>
<proteinExistence type="predicted"/>
<keyword evidence="1" id="KW-1133">Transmembrane helix</keyword>
<reference evidence="3" key="1">
    <citation type="submission" date="2009-08" db="EMBL/GenBank/DDBJ databases">
        <title>The complete genome of Chitinophaga pinensis DSM 2588.</title>
        <authorList>
            <consortium name="US DOE Joint Genome Institute (JGI-PGF)"/>
            <person name="Lucas S."/>
            <person name="Copeland A."/>
            <person name="Lapidus A."/>
            <person name="Glavina del Rio T."/>
            <person name="Dalin E."/>
            <person name="Tice H."/>
            <person name="Bruce D."/>
            <person name="Goodwin L."/>
            <person name="Pitluck S."/>
            <person name="Kyrpides N."/>
            <person name="Mavromatis K."/>
            <person name="Ivanova N."/>
            <person name="Mikhailova N."/>
            <person name="Sims D."/>
            <person name="Meinche L."/>
            <person name="Brettin T."/>
            <person name="Detter J.C."/>
            <person name="Han C."/>
            <person name="Larimer F."/>
            <person name="Land M."/>
            <person name="Hauser L."/>
            <person name="Markowitz V."/>
            <person name="Cheng J.-F."/>
            <person name="Hugenholtz P."/>
            <person name="Woyke T."/>
            <person name="Wu D."/>
            <person name="Spring S."/>
            <person name="Klenk H.-P."/>
            <person name="Eisen J.A."/>
        </authorList>
    </citation>
    <scope>NUCLEOTIDE SEQUENCE [LARGE SCALE GENOMIC DNA]</scope>
    <source>
        <strain evidence="3">ATCC 43595 / DSM 2588 / LMG 13176 / NBRC 15968 / NCIMB 11800 / UQM 2034</strain>
    </source>
</reference>
<reference evidence="2 3" key="2">
    <citation type="journal article" date="2010" name="Stand. Genomic Sci.">
        <title>Complete genome sequence of Chitinophaga pinensis type strain (UQM 2034).</title>
        <authorList>
            <person name="Glavina Del Rio T."/>
            <person name="Abt B."/>
            <person name="Spring S."/>
            <person name="Lapidus A."/>
            <person name="Nolan M."/>
            <person name="Tice H."/>
            <person name="Copeland A."/>
            <person name="Cheng J.F."/>
            <person name="Chen F."/>
            <person name="Bruce D."/>
            <person name="Goodwin L."/>
            <person name="Pitluck S."/>
            <person name="Ivanova N."/>
            <person name="Mavromatis K."/>
            <person name="Mikhailova N."/>
            <person name="Pati A."/>
            <person name="Chen A."/>
            <person name="Palaniappan K."/>
            <person name="Land M."/>
            <person name="Hauser L."/>
            <person name="Chang Y.J."/>
            <person name="Jeffries C.D."/>
            <person name="Chain P."/>
            <person name="Saunders E."/>
            <person name="Detter J.C."/>
            <person name="Brettin T."/>
            <person name="Rohde M."/>
            <person name="Goker M."/>
            <person name="Bristow J."/>
            <person name="Eisen J.A."/>
            <person name="Markowitz V."/>
            <person name="Hugenholtz P."/>
            <person name="Kyrpides N.C."/>
            <person name="Klenk H.P."/>
            <person name="Lucas S."/>
        </authorList>
    </citation>
    <scope>NUCLEOTIDE SEQUENCE [LARGE SCALE GENOMIC DNA]</scope>
    <source>
        <strain evidence="3">ATCC 43595 / DSM 2588 / LMG 13176 / NBRC 15968 / NCIMB 11800 / UQM 2034</strain>
    </source>
</reference>
<accession>A0A979GRS5</accession>
<gene>
    <name evidence="2" type="ordered locus">Cpin_5125</name>
</gene>
<feature type="transmembrane region" description="Helical" evidence="1">
    <location>
        <begin position="44"/>
        <end position="64"/>
    </location>
</feature>
<dbReference type="OrthoDB" id="660977at2"/>
<evidence type="ECO:0000313" key="2">
    <source>
        <dbReference type="EMBL" id="ACU62557.1"/>
    </source>
</evidence>
<feature type="transmembrane region" description="Helical" evidence="1">
    <location>
        <begin position="20"/>
        <end position="38"/>
    </location>
</feature>
<keyword evidence="1" id="KW-0472">Membrane</keyword>
<dbReference type="KEGG" id="cpi:Cpin_5125"/>
<dbReference type="Proteomes" id="UP000002215">
    <property type="component" value="Chromosome"/>
</dbReference>
<keyword evidence="1" id="KW-0812">Transmembrane</keyword>
<evidence type="ECO:0000256" key="1">
    <source>
        <dbReference type="SAM" id="Phobius"/>
    </source>
</evidence>
<dbReference type="AlphaFoldDB" id="A0A979GRS5"/>
<dbReference type="EMBL" id="CP001699">
    <property type="protein sequence ID" value="ACU62557.1"/>
    <property type="molecule type" value="Genomic_DNA"/>
</dbReference>
<dbReference type="RefSeq" id="WP_012792725.1">
    <property type="nucleotide sequence ID" value="NC_013132.1"/>
</dbReference>
<evidence type="ECO:0000313" key="3">
    <source>
        <dbReference type="Proteomes" id="UP000002215"/>
    </source>
</evidence>
<sequence length="185" mass="20940">MDTIIIKRSTDPNIEASLGWLLVVVIPVILFSYALFTARHRHDAVVYGIIIIVFLLPSLVNFLATRIPLKASIIMSDRELLLSPGKSIYSSFAFWQKIRSGSEKRLLWGDITGFRLMTRDKEYIVSPTDGSGAATYTATRWYLHVDGKTKNDEFIFCIHGLEEAPDKILSLCNHFLKEYEGAGNR</sequence>
<name>A0A979GRS5_CHIPD</name>